<organism evidence="1 2">
    <name type="scientific">Novosphingobium lindaniclasticum LE124</name>
    <dbReference type="NCBI Taxonomy" id="1096930"/>
    <lineage>
        <taxon>Bacteria</taxon>
        <taxon>Pseudomonadati</taxon>
        <taxon>Pseudomonadota</taxon>
        <taxon>Alphaproteobacteria</taxon>
        <taxon>Sphingomonadales</taxon>
        <taxon>Sphingomonadaceae</taxon>
        <taxon>Novosphingobium</taxon>
    </lineage>
</organism>
<dbReference type="EMBL" id="ATHL01000100">
    <property type="protein sequence ID" value="EQB12061.1"/>
    <property type="molecule type" value="Genomic_DNA"/>
</dbReference>
<sequence length="73" mass="8818">MRTRFGVCRRKRRYVSEADALEVVAKATIVLRPYRCGLCRQYHLTSRTKGMRVPRFVLERVMEEENRRAERIF</sequence>
<dbReference type="AlphaFoldDB" id="T0H6V1"/>
<accession>T0H6V1</accession>
<protein>
    <submittedName>
        <fullName evidence="1">Uncharacterized protein</fullName>
    </submittedName>
</protein>
<keyword evidence="2" id="KW-1185">Reference proteome</keyword>
<dbReference type="Proteomes" id="UP000015527">
    <property type="component" value="Unassembled WGS sequence"/>
</dbReference>
<reference evidence="1 2" key="1">
    <citation type="journal article" date="2013" name="Genome Announc.">
        <title>Genome Sequence of Novosphingobium lindaniclasticum LE124T, Isolated from a Hexachlorocyclohexane Dumpsite.</title>
        <authorList>
            <person name="Saxena A."/>
            <person name="Nayyar N."/>
            <person name="Sangwan N."/>
            <person name="Kumari R."/>
            <person name="Khurana J.P."/>
            <person name="Lal R."/>
        </authorList>
    </citation>
    <scope>NUCLEOTIDE SEQUENCE [LARGE SCALE GENOMIC DNA]</scope>
    <source>
        <strain evidence="1 2">LE124</strain>
    </source>
</reference>
<dbReference type="eggNOG" id="ENOG50324YV">
    <property type="taxonomic scope" value="Bacteria"/>
</dbReference>
<comment type="caution">
    <text evidence="1">The sequence shown here is derived from an EMBL/GenBank/DDBJ whole genome shotgun (WGS) entry which is preliminary data.</text>
</comment>
<dbReference type="RefSeq" id="WP_021235032.1">
    <property type="nucleotide sequence ID" value="NZ_ATHL01000100.1"/>
</dbReference>
<gene>
    <name evidence="1" type="ORF">L284_16170</name>
</gene>
<proteinExistence type="predicted"/>
<dbReference type="OrthoDB" id="7510025at2"/>
<evidence type="ECO:0000313" key="1">
    <source>
        <dbReference type="EMBL" id="EQB12061.1"/>
    </source>
</evidence>
<evidence type="ECO:0000313" key="2">
    <source>
        <dbReference type="Proteomes" id="UP000015527"/>
    </source>
</evidence>
<dbReference type="PATRIC" id="fig|1096930.3.peg.3209"/>
<name>T0H6V1_9SPHN</name>